<sequence>MSATTTDPAVKEDRESSVLTSGTAIVCYVAFVRIVLYFIAGPNYGYFRDELYYLACGEHLAWGYVDQPPLIAGIAWLLQHTIGTSLWALRLPSALAGVATIVLAGRLARELGGRRWAMFLASLAALMAPVSLALSHLFTMNAFDPLLWTVIALLIVFVAKSGNERLWLAIGVLSGITILNKYAVIFWLSGVIIGLCLTPLRQSLRRRWFWLGCALAAVIALPNFLWQWQHQFPFLQLMHNIRESGRDIVLSPLPYLLAQAQMLGFVAALLVPFALIFFFSRQGQRFRVLGWAYLIFLAEMMLLHGKMYYVAPVYPIMFAGGAVWLESVTSHKRWIWAKPALALAITAISGIYAPTILPILSVSHFLAYEQRMGIEQQKFEHSREGVLPQLYADMFGWEGMTQRVAAYYHTLSPEDQQKTAIFANNYGEAGAIDFFGPKYGLPKAIGGHQNYWIWGPRQYTGESLIVLGEGDESNMQNDCASYSVIGDTKDPLSRPDEWLPIYHCRGFKWNLQTFWPELKRWR</sequence>
<accession>A0A7G8BQ26</accession>
<evidence type="ECO:0000256" key="1">
    <source>
        <dbReference type="ARBA" id="ARBA00004651"/>
    </source>
</evidence>
<keyword evidence="3" id="KW-0328">Glycosyltransferase</keyword>
<keyword evidence="7 8" id="KW-0472">Membrane</keyword>
<evidence type="ECO:0000256" key="4">
    <source>
        <dbReference type="ARBA" id="ARBA00022679"/>
    </source>
</evidence>
<dbReference type="AlphaFoldDB" id="A0A7G8BQ26"/>
<evidence type="ECO:0000259" key="9">
    <source>
        <dbReference type="Pfam" id="PF13231"/>
    </source>
</evidence>
<dbReference type="RefSeq" id="WP_186746965.1">
    <property type="nucleotide sequence ID" value="NZ_CP060394.1"/>
</dbReference>
<evidence type="ECO:0000256" key="3">
    <source>
        <dbReference type="ARBA" id="ARBA00022676"/>
    </source>
</evidence>
<dbReference type="EMBL" id="CP060394">
    <property type="protein sequence ID" value="QNI34646.1"/>
    <property type="molecule type" value="Genomic_DNA"/>
</dbReference>
<protein>
    <submittedName>
        <fullName evidence="10">Glycosyltransferase family 39 protein</fullName>
    </submittedName>
</protein>
<feature type="transmembrane region" description="Helical" evidence="8">
    <location>
        <begin position="85"/>
        <end position="104"/>
    </location>
</feature>
<evidence type="ECO:0000256" key="2">
    <source>
        <dbReference type="ARBA" id="ARBA00022475"/>
    </source>
</evidence>
<gene>
    <name evidence="10" type="ORF">H7849_12545</name>
</gene>
<keyword evidence="2" id="KW-1003">Cell membrane</keyword>
<feature type="transmembrane region" description="Helical" evidence="8">
    <location>
        <begin position="116"/>
        <end position="135"/>
    </location>
</feature>
<feature type="transmembrane region" description="Helical" evidence="8">
    <location>
        <begin position="208"/>
        <end position="228"/>
    </location>
</feature>
<name>A0A7G8BQ26_9BACT</name>
<dbReference type="PANTHER" id="PTHR33908:SF11">
    <property type="entry name" value="MEMBRANE PROTEIN"/>
    <property type="match status" value="1"/>
</dbReference>
<evidence type="ECO:0000256" key="6">
    <source>
        <dbReference type="ARBA" id="ARBA00022989"/>
    </source>
</evidence>
<dbReference type="Pfam" id="PF13231">
    <property type="entry name" value="PMT_2"/>
    <property type="match status" value="1"/>
</dbReference>
<organism evidence="10 11">
    <name type="scientific">Alloacidobacterium dinghuense</name>
    <dbReference type="NCBI Taxonomy" id="2763107"/>
    <lineage>
        <taxon>Bacteria</taxon>
        <taxon>Pseudomonadati</taxon>
        <taxon>Acidobacteriota</taxon>
        <taxon>Terriglobia</taxon>
        <taxon>Terriglobales</taxon>
        <taxon>Acidobacteriaceae</taxon>
        <taxon>Alloacidobacterium</taxon>
    </lineage>
</organism>
<dbReference type="GO" id="GO:0009103">
    <property type="term" value="P:lipopolysaccharide biosynthetic process"/>
    <property type="evidence" value="ECO:0007669"/>
    <property type="project" value="UniProtKB-ARBA"/>
</dbReference>
<keyword evidence="11" id="KW-1185">Reference proteome</keyword>
<dbReference type="PANTHER" id="PTHR33908">
    <property type="entry name" value="MANNOSYLTRANSFERASE YKCB-RELATED"/>
    <property type="match status" value="1"/>
</dbReference>
<evidence type="ECO:0000256" key="8">
    <source>
        <dbReference type="SAM" id="Phobius"/>
    </source>
</evidence>
<dbReference type="KEGG" id="adin:H7849_12545"/>
<dbReference type="Proteomes" id="UP000515312">
    <property type="component" value="Chromosome"/>
</dbReference>
<feature type="transmembrane region" description="Helical" evidence="8">
    <location>
        <begin position="18"/>
        <end position="40"/>
    </location>
</feature>
<feature type="domain" description="Glycosyltransferase RgtA/B/C/D-like" evidence="9">
    <location>
        <begin position="66"/>
        <end position="226"/>
    </location>
</feature>
<dbReference type="InterPro" id="IPR038731">
    <property type="entry name" value="RgtA/B/C-like"/>
</dbReference>
<feature type="transmembrane region" description="Helical" evidence="8">
    <location>
        <begin position="309"/>
        <end position="328"/>
    </location>
</feature>
<dbReference type="InterPro" id="IPR050297">
    <property type="entry name" value="LipidA_mod_glycosyltrf_83"/>
</dbReference>
<proteinExistence type="predicted"/>
<evidence type="ECO:0000256" key="7">
    <source>
        <dbReference type="ARBA" id="ARBA00023136"/>
    </source>
</evidence>
<evidence type="ECO:0000256" key="5">
    <source>
        <dbReference type="ARBA" id="ARBA00022692"/>
    </source>
</evidence>
<feature type="transmembrane region" description="Helical" evidence="8">
    <location>
        <begin position="260"/>
        <end position="279"/>
    </location>
</feature>
<reference evidence="10 11" key="1">
    <citation type="submission" date="2020-08" db="EMBL/GenBank/DDBJ databases">
        <title>Edaphobacter telluris sp. nov. and Acidobacterium dinghuensis sp. nov., two acidobacteria isolated from forest soil.</title>
        <authorList>
            <person name="Fu J."/>
            <person name="Qiu L."/>
        </authorList>
    </citation>
    <scope>NUCLEOTIDE SEQUENCE [LARGE SCALE GENOMIC DNA]</scope>
    <source>
        <strain evidence="10">4Y35</strain>
    </source>
</reference>
<feature type="transmembrane region" description="Helical" evidence="8">
    <location>
        <begin position="340"/>
        <end position="368"/>
    </location>
</feature>
<comment type="subcellular location">
    <subcellularLocation>
        <location evidence="1">Cell membrane</location>
        <topology evidence="1">Multi-pass membrane protein</topology>
    </subcellularLocation>
</comment>
<keyword evidence="5 8" id="KW-0812">Transmembrane</keyword>
<evidence type="ECO:0000313" key="11">
    <source>
        <dbReference type="Proteomes" id="UP000515312"/>
    </source>
</evidence>
<feature type="transmembrane region" description="Helical" evidence="8">
    <location>
        <begin position="286"/>
        <end position="303"/>
    </location>
</feature>
<keyword evidence="6 8" id="KW-1133">Transmembrane helix</keyword>
<keyword evidence="4 10" id="KW-0808">Transferase</keyword>
<dbReference type="GO" id="GO:0016763">
    <property type="term" value="F:pentosyltransferase activity"/>
    <property type="evidence" value="ECO:0007669"/>
    <property type="project" value="TreeGrafter"/>
</dbReference>
<evidence type="ECO:0000313" key="10">
    <source>
        <dbReference type="EMBL" id="QNI34646.1"/>
    </source>
</evidence>
<dbReference type="GO" id="GO:0005886">
    <property type="term" value="C:plasma membrane"/>
    <property type="evidence" value="ECO:0007669"/>
    <property type="project" value="UniProtKB-SubCell"/>
</dbReference>
<feature type="transmembrane region" description="Helical" evidence="8">
    <location>
        <begin position="166"/>
        <end position="196"/>
    </location>
</feature>